<dbReference type="HOGENOM" id="CLU_030274_1_0_1"/>
<protein>
    <submittedName>
        <fullName evidence="2">Retrotransposable element SLACS kDa protein</fullName>
    </submittedName>
</protein>
<dbReference type="EMBL" id="KE007230">
    <property type="protein sequence ID" value="EOR01580.1"/>
    <property type="molecule type" value="Genomic_DNA"/>
</dbReference>
<dbReference type="SUPFAM" id="SSF56672">
    <property type="entry name" value="DNA/RNA polymerases"/>
    <property type="match status" value="1"/>
</dbReference>
<evidence type="ECO:0000313" key="2">
    <source>
        <dbReference type="EMBL" id="EOR01580.1"/>
    </source>
</evidence>
<sequence length="670" mass="75154">MPADGDSLEAMKRMNTSTAAGPSGWTYSLTKEAYKVDSFKHFMDLLVRLVVQGTAPAQQMLCASRLIPLAKSDGGVRPIAVGEIFYRLVMKVVMRTYFKPSCLHPYQLGVGTSGGVEPIVLASQLQVDKDEGQYKYMISLDFRNAFNTIDRKVLASATFKHLQPITKAVKWAYNQPSSLLVNGDDTQASLQSSQGVRQGDPLGPLLFSLAVKDTLQDLQKILGDRAMVLAYLDDVYLFATEDVMADVEEFFAKVTCGLQLNRSKCSVVSWDDVRQHGREILGSMVGPREARAGFLRSKTAQVRSKVEALDGVHSQHQLLLLLRCIQAELRHLQRSLRTDDMLEEWNVLDTLLHEKVKKLRGSSRRQVLDTWIIGIPQRYGGLGVPLHSDVAPMAYASMMEQACVTLEAIFHQRSGPYETLTLQRQRTGAFYELEFNKKFDTLSRDQRNVVLDSQSKLGRKWLSTIPYNKQLKLSDTEISYALHIRTLCPGKDNNCRKCGMENSVGHDDICNSRENLRTARHDYVKGLLMRFLAAAPASTITPEPAVRNTHLRTDFRVTGPAASKGNSCEYDLTIIAPTASVKTAATHLKNLGPLGRYKMELSFYEREKVNKYGDLTDTSFVPLLLTAGGFVTDSSNEVFQKWRKITPHYEMLTRLLSLGLIRARAAYFEF</sequence>
<dbReference type="KEGG" id="wic:J056_004366"/>
<dbReference type="OrthoDB" id="2575404at2759"/>
<dbReference type="Pfam" id="PF00078">
    <property type="entry name" value="RVT_1"/>
    <property type="match status" value="1"/>
</dbReference>
<dbReference type="RefSeq" id="XP_009267842.1">
    <property type="nucleotide sequence ID" value="XM_009269567.1"/>
</dbReference>
<dbReference type="InterPro" id="IPR043502">
    <property type="entry name" value="DNA/RNA_pol_sf"/>
</dbReference>
<reference evidence="3" key="1">
    <citation type="journal article" date="2013" name="BMC Genomics">
        <title>Genome and transcriptome sequencing of the halophilic fungus Wallemia ichthyophaga: haloadaptations present and absent.</title>
        <authorList>
            <person name="Zajc J."/>
            <person name="Liu Y."/>
            <person name="Dai W."/>
            <person name="Yang Z."/>
            <person name="Hu J."/>
            <person name="Gostincar C."/>
            <person name="Gunde-Cimerman N."/>
        </authorList>
    </citation>
    <scope>NUCLEOTIDE SEQUENCE [LARGE SCALE GENOMIC DNA]</scope>
    <source>
        <strain evidence="3">EXF-994 / CBS 113033</strain>
    </source>
</reference>
<dbReference type="Proteomes" id="UP000014064">
    <property type="component" value="Unassembled WGS sequence"/>
</dbReference>
<evidence type="ECO:0000259" key="1">
    <source>
        <dbReference type="PROSITE" id="PS50878"/>
    </source>
</evidence>
<dbReference type="AlphaFoldDB" id="R9AHH1"/>
<dbReference type="PANTHER" id="PTHR19446">
    <property type="entry name" value="REVERSE TRANSCRIPTASES"/>
    <property type="match status" value="1"/>
</dbReference>
<dbReference type="PROSITE" id="PS50878">
    <property type="entry name" value="RT_POL"/>
    <property type="match status" value="1"/>
</dbReference>
<dbReference type="eggNOG" id="ENOG502S9D9">
    <property type="taxonomic scope" value="Eukaryota"/>
</dbReference>
<feature type="domain" description="Reverse transcriptase" evidence="1">
    <location>
        <begin position="48"/>
        <end position="285"/>
    </location>
</feature>
<dbReference type="InterPro" id="IPR000477">
    <property type="entry name" value="RT_dom"/>
</dbReference>
<organism evidence="2 3">
    <name type="scientific">Wallemia ichthyophaga (strain EXF-994 / CBS 113033)</name>
    <dbReference type="NCBI Taxonomy" id="1299270"/>
    <lineage>
        <taxon>Eukaryota</taxon>
        <taxon>Fungi</taxon>
        <taxon>Dikarya</taxon>
        <taxon>Basidiomycota</taxon>
        <taxon>Wallemiomycotina</taxon>
        <taxon>Wallemiomycetes</taxon>
        <taxon>Wallemiales</taxon>
        <taxon>Wallemiaceae</taxon>
        <taxon>Wallemia</taxon>
    </lineage>
</organism>
<keyword evidence="3" id="KW-1185">Reference proteome</keyword>
<evidence type="ECO:0000313" key="3">
    <source>
        <dbReference type="Proteomes" id="UP000014064"/>
    </source>
</evidence>
<gene>
    <name evidence="2" type="ORF">J056_004366</name>
</gene>
<dbReference type="GeneID" id="20377318"/>
<dbReference type="CDD" id="cd01650">
    <property type="entry name" value="RT_nLTR_like"/>
    <property type="match status" value="1"/>
</dbReference>
<dbReference type="OMA" id="MENSVGH"/>
<name>R9AHH1_WALI9</name>
<proteinExistence type="predicted"/>
<accession>R9AHH1</accession>